<dbReference type="InterPro" id="IPR016181">
    <property type="entry name" value="Acyl_CoA_acyltransferase"/>
</dbReference>
<dbReference type="EMBL" id="CAMXCH010000001">
    <property type="protein sequence ID" value="CAI3928937.1"/>
    <property type="molecule type" value="Genomic_DNA"/>
</dbReference>
<dbReference type="RefSeq" id="WP_051461885.1">
    <property type="nucleotide sequence ID" value="NZ_CAMXCH010000001.1"/>
</dbReference>
<dbReference type="Pfam" id="PF13673">
    <property type="entry name" value="Acetyltransf_10"/>
    <property type="match status" value="1"/>
</dbReference>
<comment type="caution">
    <text evidence="2">The sequence shown here is derived from an EMBL/GenBank/DDBJ whole genome shotgun (WGS) entry which is preliminary data.</text>
</comment>
<proteinExistence type="predicted"/>
<keyword evidence="2" id="KW-0689">Ribosomal protein</keyword>
<evidence type="ECO:0000259" key="1">
    <source>
        <dbReference type="PROSITE" id="PS51186"/>
    </source>
</evidence>
<keyword evidence="3" id="KW-1185">Reference proteome</keyword>
<keyword evidence="2" id="KW-0687">Ribonucleoprotein</keyword>
<name>A0ABM9HKE3_9PROT</name>
<dbReference type="InterPro" id="IPR000182">
    <property type="entry name" value="GNAT_dom"/>
</dbReference>
<protein>
    <submittedName>
        <fullName evidence="2">Ribosomal protein S18 acetylase RimI and related acetyltransferases (RimI) (PDB:1GHE)</fullName>
    </submittedName>
</protein>
<gene>
    <name evidence="2" type="ORF">R83534S58_LOCUS408</name>
</gene>
<accession>A0ABM9HKE3</accession>
<sequence length="157" mass="18605">MLHNSIKQIELSDCLNLRRDILWPNGTLQDCIEEDDENATHYGYIKDQKVISCLSVFYRSPIRYQIRKFATKTDYQNRGIGSFLFHHILLELANKKIETIYLNARVTAIRFYEKFQFQPFDKEFSKKGVSFLPMELNLTQWNIKANKNTHDPLTLIK</sequence>
<dbReference type="PROSITE" id="PS51186">
    <property type="entry name" value="GNAT"/>
    <property type="match status" value="1"/>
</dbReference>
<evidence type="ECO:0000313" key="3">
    <source>
        <dbReference type="Proteomes" id="UP001154272"/>
    </source>
</evidence>
<reference evidence="2" key="1">
    <citation type="submission" date="2022-10" db="EMBL/GenBank/DDBJ databases">
        <authorList>
            <person name="Botero Cardona J."/>
        </authorList>
    </citation>
    <scope>NUCLEOTIDE SEQUENCE</scope>
    <source>
        <strain evidence="2">R-83534</strain>
    </source>
</reference>
<dbReference type="GO" id="GO:0005840">
    <property type="term" value="C:ribosome"/>
    <property type="evidence" value="ECO:0007669"/>
    <property type="project" value="UniProtKB-KW"/>
</dbReference>
<dbReference type="Gene3D" id="3.40.630.30">
    <property type="match status" value="1"/>
</dbReference>
<dbReference type="CDD" id="cd04301">
    <property type="entry name" value="NAT_SF"/>
    <property type="match status" value="1"/>
</dbReference>
<evidence type="ECO:0000313" key="2">
    <source>
        <dbReference type="EMBL" id="CAI3928937.1"/>
    </source>
</evidence>
<dbReference type="SUPFAM" id="SSF55729">
    <property type="entry name" value="Acyl-CoA N-acyltransferases (Nat)"/>
    <property type="match status" value="1"/>
</dbReference>
<feature type="domain" description="N-acetyltransferase" evidence="1">
    <location>
        <begin position="1"/>
        <end position="139"/>
    </location>
</feature>
<dbReference type="Proteomes" id="UP001154272">
    <property type="component" value="Unassembled WGS sequence"/>
</dbReference>
<organism evidence="2 3">
    <name type="scientific">Commensalibacter papalotli</name>
    <name type="common">ex Botero et al. 2024</name>
    <dbReference type="NCBI Taxonomy" id="2972766"/>
    <lineage>
        <taxon>Bacteria</taxon>
        <taxon>Pseudomonadati</taxon>
        <taxon>Pseudomonadota</taxon>
        <taxon>Alphaproteobacteria</taxon>
        <taxon>Acetobacterales</taxon>
        <taxon>Acetobacteraceae</taxon>
    </lineage>
</organism>